<dbReference type="PROSITE" id="PS51257">
    <property type="entry name" value="PROKAR_LIPOPROTEIN"/>
    <property type="match status" value="1"/>
</dbReference>
<dbReference type="Proteomes" id="UP000198949">
    <property type="component" value="Unassembled WGS sequence"/>
</dbReference>
<keyword evidence="2" id="KW-1185">Reference proteome</keyword>
<organism evidence="1 2">
    <name type="scientific">Glycomyces harbinensis</name>
    <dbReference type="NCBI Taxonomy" id="58114"/>
    <lineage>
        <taxon>Bacteria</taxon>
        <taxon>Bacillati</taxon>
        <taxon>Actinomycetota</taxon>
        <taxon>Actinomycetes</taxon>
        <taxon>Glycomycetales</taxon>
        <taxon>Glycomycetaceae</taxon>
        <taxon>Glycomyces</taxon>
    </lineage>
</organism>
<evidence type="ECO:0000313" key="1">
    <source>
        <dbReference type="EMBL" id="SDC95854.1"/>
    </source>
</evidence>
<evidence type="ECO:0000313" key="2">
    <source>
        <dbReference type="Proteomes" id="UP000198949"/>
    </source>
</evidence>
<dbReference type="EMBL" id="FNAD01000001">
    <property type="protein sequence ID" value="SDC95854.1"/>
    <property type="molecule type" value="Genomic_DNA"/>
</dbReference>
<dbReference type="OrthoDB" id="5194120at2"/>
<accession>A0A1G6QVB3</accession>
<protein>
    <submittedName>
        <fullName evidence="1">Uncharacterized protein</fullName>
    </submittedName>
</protein>
<name>A0A1G6QVB3_9ACTN</name>
<dbReference type="RefSeq" id="WP_091027208.1">
    <property type="nucleotide sequence ID" value="NZ_FNAD01000001.1"/>
</dbReference>
<reference evidence="2" key="1">
    <citation type="submission" date="2016-10" db="EMBL/GenBank/DDBJ databases">
        <authorList>
            <person name="Varghese N."/>
            <person name="Submissions S."/>
        </authorList>
    </citation>
    <scope>NUCLEOTIDE SEQUENCE [LARGE SCALE GENOMIC DNA]</scope>
    <source>
        <strain evidence="2">CGMCC 4.3516</strain>
    </source>
</reference>
<gene>
    <name evidence="1" type="ORF">SAMN05216270_101115</name>
</gene>
<sequence length="164" mass="17685">MPATGRLRTPHIIALTLALATLTLACVGGYGAAPHEDPPGERIAREAVLGLWQDETGRTVDFRDNGTFTATGATYGPGSGRNIAGNEFTGTWTLCDDYRFEAYDEGGDLGQPCGITGVGEWIDMEADDPFTEELIFTGSGDDVRLYPWNIDAAPEDDQFYTKAN</sequence>
<dbReference type="AlphaFoldDB" id="A0A1G6QVB3"/>
<proteinExistence type="predicted"/>